<dbReference type="SUPFAM" id="SSF53335">
    <property type="entry name" value="S-adenosyl-L-methionine-dependent methyltransferases"/>
    <property type="match status" value="1"/>
</dbReference>
<dbReference type="Proteomes" id="UP000479710">
    <property type="component" value="Unassembled WGS sequence"/>
</dbReference>
<evidence type="ECO:0000313" key="2">
    <source>
        <dbReference type="EMBL" id="KAF0910925.1"/>
    </source>
</evidence>
<dbReference type="OrthoDB" id="8300214at2759"/>
<proteinExistence type="predicted"/>
<evidence type="ECO:0000313" key="3">
    <source>
        <dbReference type="Proteomes" id="UP000479710"/>
    </source>
</evidence>
<keyword evidence="1" id="KW-0489">Methyltransferase</keyword>
<sequence length="255" mass="27058">MMTHTAHGEPLRDSVLRSTIACHVRLAVEYTGCRVAAIDYRLQPGGSGGKIRKEQVKSAVDEWYGETLRESLKRHQHFLALQLGLKKGMKVLDVGCGIGGPLREIARFIQLSLGNWIEQPRVPDIKGPGMAACPVTGTGVVHGRRRPLRPVHGVAVAAALGRVNNATIARCGQGRRGQCMMEPRRLTLAQPAASEAHGQPTAGTATIVVADAMAVWGTAVNGGTAWSARRRAVGVLLGIAGIATTGMAPCGTWLR</sequence>
<accession>A0A6G1DDN5</accession>
<evidence type="ECO:0000256" key="1">
    <source>
        <dbReference type="ARBA" id="ARBA00022603"/>
    </source>
</evidence>
<dbReference type="PANTHER" id="PTHR44068:SF2">
    <property type="entry name" value="METHYLTRANSFERASE"/>
    <property type="match status" value="1"/>
</dbReference>
<dbReference type="GO" id="GO:0003838">
    <property type="term" value="F:sterol 24-C-methyltransferase activity"/>
    <property type="evidence" value="ECO:0007669"/>
    <property type="project" value="TreeGrafter"/>
</dbReference>
<dbReference type="EMBL" id="SPHZ02000006">
    <property type="protein sequence ID" value="KAF0910925.1"/>
    <property type="molecule type" value="Genomic_DNA"/>
</dbReference>
<keyword evidence="1" id="KW-0808">Transferase</keyword>
<gene>
    <name evidence="2" type="ORF">E2562_005322</name>
</gene>
<dbReference type="PANTHER" id="PTHR44068">
    <property type="entry name" value="ZGC:194242"/>
    <property type="match status" value="1"/>
</dbReference>
<dbReference type="GO" id="GO:0005783">
    <property type="term" value="C:endoplasmic reticulum"/>
    <property type="evidence" value="ECO:0007669"/>
    <property type="project" value="TreeGrafter"/>
</dbReference>
<keyword evidence="3" id="KW-1185">Reference proteome</keyword>
<dbReference type="AlphaFoldDB" id="A0A6G1DDN5"/>
<dbReference type="InterPro" id="IPR029063">
    <property type="entry name" value="SAM-dependent_MTases_sf"/>
</dbReference>
<dbReference type="GO" id="GO:0032259">
    <property type="term" value="P:methylation"/>
    <property type="evidence" value="ECO:0007669"/>
    <property type="project" value="UniProtKB-KW"/>
</dbReference>
<organism evidence="2 3">
    <name type="scientific">Oryza meyeriana var. granulata</name>
    <dbReference type="NCBI Taxonomy" id="110450"/>
    <lineage>
        <taxon>Eukaryota</taxon>
        <taxon>Viridiplantae</taxon>
        <taxon>Streptophyta</taxon>
        <taxon>Embryophyta</taxon>
        <taxon>Tracheophyta</taxon>
        <taxon>Spermatophyta</taxon>
        <taxon>Magnoliopsida</taxon>
        <taxon>Liliopsida</taxon>
        <taxon>Poales</taxon>
        <taxon>Poaceae</taxon>
        <taxon>BOP clade</taxon>
        <taxon>Oryzoideae</taxon>
        <taxon>Oryzeae</taxon>
        <taxon>Oryzinae</taxon>
        <taxon>Oryza</taxon>
        <taxon>Oryza meyeriana</taxon>
    </lineage>
</organism>
<dbReference type="Gene3D" id="3.40.50.150">
    <property type="entry name" value="Vaccinia Virus protein VP39"/>
    <property type="match status" value="1"/>
</dbReference>
<protein>
    <recommendedName>
        <fullName evidence="4">SAM-dependent methyltransferase Erg6/SMT-type domain-containing protein</fullName>
    </recommendedName>
</protein>
<dbReference type="GO" id="GO:0016126">
    <property type="term" value="P:sterol biosynthetic process"/>
    <property type="evidence" value="ECO:0007669"/>
    <property type="project" value="TreeGrafter"/>
</dbReference>
<name>A0A6G1DDN5_9ORYZ</name>
<evidence type="ECO:0008006" key="4">
    <source>
        <dbReference type="Google" id="ProtNLM"/>
    </source>
</evidence>
<reference evidence="2 3" key="1">
    <citation type="submission" date="2019-11" db="EMBL/GenBank/DDBJ databases">
        <title>Whole genome sequence of Oryza granulata.</title>
        <authorList>
            <person name="Li W."/>
        </authorList>
    </citation>
    <scope>NUCLEOTIDE SEQUENCE [LARGE SCALE GENOMIC DNA]</scope>
    <source>
        <strain evidence="3">cv. Menghai</strain>
        <tissue evidence="2">Leaf</tissue>
    </source>
</reference>
<comment type="caution">
    <text evidence="2">The sequence shown here is derived from an EMBL/GenBank/DDBJ whole genome shotgun (WGS) entry which is preliminary data.</text>
</comment>
<dbReference type="InterPro" id="IPR050447">
    <property type="entry name" value="Erg6_SMT_methyltransf"/>
</dbReference>